<evidence type="ECO:0000313" key="3">
    <source>
        <dbReference type="WBParaSite" id="nRc.2.0.1.t14531-RA"/>
    </source>
</evidence>
<protein>
    <submittedName>
        <fullName evidence="3">Uncharacterized protein</fullName>
    </submittedName>
</protein>
<dbReference type="WBParaSite" id="nRc.2.0.1.t14531-RA">
    <property type="protein sequence ID" value="nRc.2.0.1.t14531-RA"/>
    <property type="gene ID" value="nRc.2.0.1.g14531"/>
</dbReference>
<sequence>AIHFDAYRVIQNINISPLLYKLAQQIGFFPEKGTLKATISAMWVLDVSKLTLRFPAALRFFNNPATSFLQSDVLAYTALDTYYPLLLFLAFSHYGFVPDIYNAPPLFPHNSLDTAKMDHLTETNGAQWLLKCQSIDAYDTPEASHHSESARKEEEKAERGMEQIARCIR</sequence>
<feature type="region of interest" description="Disordered" evidence="1">
    <location>
        <begin position="140"/>
        <end position="160"/>
    </location>
</feature>
<accession>A0A915IKJ4</accession>
<proteinExistence type="predicted"/>
<reference evidence="3" key="1">
    <citation type="submission" date="2022-11" db="UniProtKB">
        <authorList>
            <consortium name="WormBaseParasite"/>
        </authorList>
    </citation>
    <scope>IDENTIFICATION</scope>
</reference>
<dbReference type="AlphaFoldDB" id="A0A915IKJ4"/>
<dbReference type="Proteomes" id="UP000887565">
    <property type="component" value="Unplaced"/>
</dbReference>
<feature type="compositionally biased region" description="Basic and acidic residues" evidence="1">
    <location>
        <begin position="142"/>
        <end position="160"/>
    </location>
</feature>
<organism evidence="2 3">
    <name type="scientific">Romanomermis culicivorax</name>
    <name type="common">Nematode worm</name>
    <dbReference type="NCBI Taxonomy" id="13658"/>
    <lineage>
        <taxon>Eukaryota</taxon>
        <taxon>Metazoa</taxon>
        <taxon>Ecdysozoa</taxon>
        <taxon>Nematoda</taxon>
        <taxon>Enoplea</taxon>
        <taxon>Dorylaimia</taxon>
        <taxon>Mermithida</taxon>
        <taxon>Mermithoidea</taxon>
        <taxon>Mermithidae</taxon>
        <taxon>Romanomermis</taxon>
    </lineage>
</organism>
<evidence type="ECO:0000313" key="2">
    <source>
        <dbReference type="Proteomes" id="UP000887565"/>
    </source>
</evidence>
<evidence type="ECO:0000256" key="1">
    <source>
        <dbReference type="SAM" id="MobiDB-lite"/>
    </source>
</evidence>
<keyword evidence="2" id="KW-1185">Reference proteome</keyword>
<name>A0A915IKJ4_ROMCU</name>